<dbReference type="SFLD" id="SFLDG01168">
    <property type="entry name" value="Ferric_reductase_subgroup_(FRE"/>
    <property type="match status" value="1"/>
</dbReference>
<feature type="transmembrane region" description="Helical" evidence="8">
    <location>
        <begin position="376"/>
        <end position="398"/>
    </location>
</feature>
<dbReference type="PANTHER" id="PTHR32361:SF9">
    <property type="entry name" value="FERRIC REDUCTASE TRANSMEMBRANE COMPONENT 3-RELATED"/>
    <property type="match status" value="1"/>
</dbReference>
<comment type="subcellular location">
    <subcellularLocation>
        <location evidence="1">Membrane</location>
        <topology evidence="1">Multi-pass membrane protein</topology>
    </subcellularLocation>
</comment>
<dbReference type="HOGENOM" id="CLU_010365_2_0_1"/>
<dbReference type="InterPro" id="IPR013130">
    <property type="entry name" value="Fe3_Rdtase_TM_dom"/>
</dbReference>
<feature type="transmembrane region" description="Helical" evidence="8">
    <location>
        <begin position="296"/>
        <end position="318"/>
    </location>
</feature>
<reference evidence="12 13" key="1">
    <citation type="journal article" date="2014" name="BMC Genomics">
        <title>Comparative genome sequencing reveals chemotype-specific gene clusters in the toxigenic black mold Stachybotrys.</title>
        <authorList>
            <person name="Semeiks J."/>
            <person name="Borek D."/>
            <person name="Otwinowski Z."/>
            <person name="Grishin N.V."/>
        </authorList>
    </citation>
    <scope>NUCLEOTIDE SEQUENCE [LARGE SCALE GENOMIC DNA]</scope>
    <source>
        <strain evidence="13">CBS 109288 / IBT 7711</strain>
    </source>
</reference>
<dbReference type="GO" id="GO:0006826">
    <property type="term" value="P:iron ion transport"/>
    <property type="evidence" value="ECO:0007669"/>
    <property type="project" value="TreeGrafter"/>
</dbReference>
<evidence type="ECO:0000256" key="4">
    <source>
        <dbReference type="ARBA" id="ARBA00022989"/>
    </source>
</evidence>
<keyword evidence="6 8" id="KW-0472">Membrane</keyword>
<dbReference type="AlphaFoldDB" id="A0A084AY24"/>
<evidence type="ECO:0008006" key="14">
    <source>
        <dbReference type="Google" id="ProtNLM"/>
    </source>
</evidence>
<keyword evidence="9" id="KW-0732">Signal</keyword>
<dbReference type="OrthoDB" id="167398at2759"/>
<evidence type="ECO:0000313" key="13">
    <source>
        <dbReference type="Proteomes" id="UP000028045"/>
    </source>
</evidence>
<dbReference type="GO" id="GO:0015677">
    <property type="term" value="P:copper ion import"/>
    <property type="evidence" value="ECO:0007669"/>
    <property type="project" value="TreeGrafter"/>
</dbReference>
<dbReference type="SFLD" id="SFLDS00052">
    <property type="entry name" value="Ferric_Reductase_Domain"/>
    <property type="match status" value="1"/>
</dbReference>
<dbReference type="Pfam" id="PF08022">
    <property type="entry name" value="FAD_binding_8"/>
    <property type="match status" value="1"/>
</dbReference>
<protein>
    <recommendedName>
        <fullName evidence="14">Ferric oxidoreductase domain-containing protein</fullName>
    </recommendedName>
</protein>
<evidence type="ECO:0000256" key="2">
    <source>
        <dbReference type="ARBA" id="ARBA00022448"/>
    </source>
</evidence>
<gene>
    <name evidence="12" type="ORF">S7711_03422</name>
</gene>
<feature type="domain" description="FAD-binding 8" evidence="11">
    <location>
        <begin position="461"/>
        <end position="596"/>
    </location>
</feature>
<feature type="chain" id="PRO_5001771460" description="Ferric oxidoreductase domain-containing protein" evidence="9">
    <location>
        <begin position="23"/>
        <end position="723"/>
    </location>
</feature>
<keyword evidence="3 8" id="KW-0812">Transmembrane</keyword>
<evidence type="ECO:0000313" key="12">
    <source>
        <dbReference type="EMBL" id="KEY70203.1"/>
    </source>
</evidence>
<name>A0A084AY24_STACB</name>
<evidence type="ECO:0000256" key="7">
    <source>
        <dbReference type="SAM" id="MobiDB-lite"/>
    </source>
</evidence>
<organism evidence="12 13">
    <name type="scientific">Stachybotrys chartarum (strain CBS 109288 / IBT 7711)</name>
    <name type="common">Toxic black mold</name>
    <name type="synonym">Stilbospora chartarum</name>
    <dbReference type="NCBI Taxonomy" id="1280523"/>
    <lineage>
        <taxon>Eukaryota</taxon>
        <taxon>Fungi</taxon>
        <taxon>Dikarya</taxon>
        <taxon>Ascomycota</taxon>
        <taxon>Pezizomycotina</taxon>
        <taxon>Sordariomycetes</taxon>
        <taxon>Hypocreomycetidae</taxon>
        <taxon>Hypocreales</taxon>
        <taxon>Stachybotryaceae</taxon>
        <taxon>Stachybotrys</taxon>
    </lineage>
</organism>
<dbReference type="Gene3D" id="3.40.50.80">
    <property type="entry name" value="Nucleotide-binding domain of ferredoxin-NADP reductase (FNR) module"/>
    <property type="match status" value="1"/>
</dbReference>
<evidence type="ECO:0000259" key="11">
    <source>
        <dbReference type="Pfam" id="PF08022"/>
    </source>
</evidence>
<feature type="signal peptide" evidence="9">
    <location>
        <begin position="1"/>
        <end position="22"/>
    </location>
</feature>
<dbReference type="Pfam" id="PF01794">
    <property type="entry name" value="Ferric_reduct"/>
    <property type="match status" value="1"/>
</dbReference>
<keyword evidence="2" id="KW-0813">Transport</keyword>
<evidence type="ECO:0000259" key="10">
    <source>
        <dbReference type="Pfam" id="PF01794"/>
    </source>
</evidence>
<accession>A0A084AY24</accession>
<dbReference type="InterPro" id="IPR051410">
    <property type="entry name" value="Ferric/Cupric_Reductase"/>
</dbReference>
<feature type="transmembrane region" description="Helical" evidence="8">
    <location>
        <begin position="405"/>
        <end position="425"/>
    </location>
</feature>
<dbReference type="GO" id="GO:0000293">
    <property type="term" value="F:ferric-chelate reductase activity"/>
    <property type="evidence" value="ECO:0007669"/>
    <property type="project" value="TreeGrafter"/>
</dbReference>
<evidence type="ECO:0000256" key="8">
    <source>
        <dbReference type="SAM" id="Phobius"/>
    </source>
</evidence>
<dbReference type="Proteomes" id="UP000028045">
    <property type="component" value="Unassembled WGS sequence"/>
</dbReference>
<sequence length="723" mass="80874">MGACKATPWLIATNVLFGAVAGYEIETGIEKTTTPLVGLIGFGIDMYEPLCGAACHDILWRAELSCSTPNPTGSPGYIRHNPSSGRPIQDFLTSASCFATDVSYLTSTAYCFDQYCGAGADNIPVWQLEKAWRKYVASGEEPQWTYGEALRQSQEALQDAEPRLWEDGLLNYTAILDAERYDAVYGSFKTYKYAETSHARYGIITLVLGAGVPILLTLAGYLPWGSTIGHWLEPYLSASIYKGYNMRILPFWLGNAATVGQALYVFSFFSLNLIVSAVDYHYHWPHRMYESRNIEPLYYLANRTGVLAFAIAPLVILLASRNNILLWLSNWSHGTFIVLHRWVGRVFVIQSIVHSIIELHIYVIRGRYPHEETKSYWIWGAVATVAAVAILVSGITWARRTHYELFLISHIVLTIFVLIGSWYHVQLLYFGARGYENWLYACFAVWGADRLLRLLRIAKTGIRISKVTELSDELVRVDIEGVRWDISPGTHAYAYFPGLNWRVWENHPFSVVSTARIQRSRQAKTAGGDTPDSSSTASRDNAFRIEKSVGITARSLDCKKTMTTTAGVTLYIKKSRGMTSSLRRSRELTTLLEGPYKDRSHEGLMKCDRLVCLAGGVGITGVLEFAATHPNSKLYWSMKDSDAPLAQDLEGVINSMDEARVEVGQRFNVADILDSESEAGYKTVGVMVCGPEGLCDDTRALVTRMGRHRENVSYELAVEAFSW</sequence>
<feature type="transmembrane region" description="Helical" evidence="8">
    <location>
        <begin position="251"/>
        <end position="275"/>
    </location>
</feature>
<keyword evidence="4 8" id="KW-1133">Transmembrane helix</keyword>
<evidence type="ECO:0000256" key="9">
    <source>
        <dbReference type="SAM" id="SignalP"/>
    </source>
</evidence>
<feature type="region of interest" description="Disordered" evidence="7">
    <location>
        <begin position="520"/>
        <end position="539"/>
    </location>
</feature>
<feature type="transmembrane region" description="Helical" evidence="8">
    <location>
        <begin position="201"/>
        <end position="224"/>
    </location>
</feature>
<dbReference type="PANTHER" id="PTHR32361">
    <property type="entry name" value="FERRIC/CUPRIC REDUCTASE TRANSMEMBRANE COMPONENT"/>
    <property type="match status" value="1"/>
</dbReference>
<dbReference type="GO" id="GO:0006879">
    <property type="term" value="P:intracellular iron ion homeostasis"/>
    <property type="evidence" value="ECO:0007669"/>
    <property type="project" value="TreeGrafter"/>
</dbReference>
<dbReference type="CDD" id="cd06186">
    <property type="entry name" value="NOX_Duox_like_FAD_NADP"/>
    <property type="match status" value="1"/>
</dbReference>
<evidence type="ECO:0000256" key="5">
    <source>
        <dbReference type="ARBA" id="ARBA00023065"/>
    </source>
</evidence>
<dbReference type="SUPFAM" id="SSF52343">
    <property type="entry name" value="Ferredoxin reductase-like, C-terminal NADP-linked domain"/>
    <property type="match status" value="1"/>
</dbReference>
<evidence type="ECO:0000256" key="3">
    <source>
        <dbReference type="ARBA" id="ARBA00022692"/>
    </source>
</evidence>
<proteinExistence type="predicted"/>
<feature type="domain" description="Ferric oxidoreductase" evidence="10">
    <location>
        <begin position="304"/>
        <end position="420"/>
    </location>
</feature>
<dbReference type="EMBL" id="KL648458">
    <property type="protein sequence ID" value="KEY70203.1"/>
    <property type="molecule type" value="Genomic_DNA"/>
</dbReference>
<dbReference type="InterPro" id="IPR013112">
    <property type="entry name" value="FAD-bd_8"/>
</dbReference>
<dbReference type="GO" id="GO:0005886">
    <property type="term" value="C:plasma membrane"/>
    <property type="evidence" value="ECO:0007669"/>
    <property type="project" value="TreeGrafter"/>
</dbReference>
<keyword evidence="5" id="KW-0406">Ion transport</keyword>
<keyword evidence="13" id="KW-1185">Reference proteome</keyword>
<dbReference type="InterPro" id="IPR039261">
    <property type="entry name" value="FNR_nucleotide-bd"/>
</dbReference>
<evidence type="ECO:0000256" key="6">
    <source>
        <dbReference type="ARBA" id="ARBA00023136"/>
    </source>
</evidence>
<evidence type="ECO:0000256" key="1">
    <source>
        <dbReference type="ARBA" id="ARBA00004141"/>
    </source>
</evidence>